<proteinExistence type="predicted"/>
<evidence type="ECO:0000313" key="2">
    <source>
        <dbReference type="Proteomes" id="UP000630936"/>
    </source>
</evidence>
<name>A0A918UIE0_9ACTN</name>
<reference evidence="1" key="1">
    <citation type="journal article" date="2014" name="Int. J. Syst. Evol. Microbiol.">
        <title>Complete genome sequence of Corynebacterium casei LMG S-19264T (=DSM 44701T), isolated from a smear-ripened cheese.</title>
        <authorList>
            <consortium name="US DOE Joint Genome Institute (JGI-PGF)"/>
            <person name="Walter F."/>
            <person name="Albersmeier A."/>
            <person name="Kalinowski J."/>
            <person name="Ruckert C."/>
        </authorList>
    </citation>
    <scope>NUCLEOTIDE SEQUENCE</scope>
    <source>
        <strain evidence="1">JCM 4988</strain>
    </source>
</reference>
<dbReference type="EMBL" id="BMWG01000001">
    <property type="protein sequence ID" value="GGZ14278.1"/>
    <property type="molecule type" value="Genomic_DNA"/>
</dbReference>
<reference evidence="1" key="2">
    <citation type="submission" date="2020-09" db="EMBL/GenBank/DDBJ databases">
        <authorList>
            <person name="Sun Q."/>
            <person name="Ohkuma M."/>
        </authorList>
    </citation>
    <scope>NUCLEOTIDE SEQUENCE</scope>
    <source>
        <strain evidence="1">JCM 4988</strain>
    </source>
</reference>
<organism evidence="1 2">
    <name type="scientific">Streptomyces inusitatus</name>
    <dbReference type="NCBI Taxonomy" id="68221"/>
    <lineage>
        <taxon>Bacteria</taxon>
        <taxon>Bacillati</taxon>
        <taxon>Actinomycetota</taxon>
        <taxon>Actinomycetes</taxon>
        <taxon>Kitasatosporales</taxon>
        <taxon>Streptomycetaceae</taxon>
        <taxon>Streptomyces</taxon>
    </lineage>
</organism>
<protein>
    <submittedName>
        <fullName evidence="1">Uncharacterized protein</fullName>
    </submittedName>
</protein>
<dbReference type="AlphaFoldDB" id="A0A918UIE0"/>
<dbReference type="Proteomes" id="UP000630936">
    <property type="component" value="Unassembled WGS sequence"/>
</dbReference>
<comment type="caution">
    <text evidence="1">The sequence shown here is derived from an EMBL/GenBank/DDBJ whole genome shotgun (WGS) entry which is preliminary data.</text>
</comment>
<evidence type="ECO:0000313" key="1">
    <source>
        <dbReference type="EMBL" id="GGZ14278.1"/>
    </source>
</evidence>
<accession>A0A918UIE0</accession>
<keyword evidence="2" id="KW-1185">Reference proteome</keyword>
<sequence>MESAVGYARVLSLCPTHPRPGKPGAIADEPSADAAERDPVTETIDNFFIPLDQEQVSLVAAVLHRAAQDCRALDAPEIPAGDRSVVTLGRMAARWAAIAEREEHCDVVNVHGERLYNVSLSLEEWYQVRAALSEYAARLTRALRNPPSAREDRRRARQALLLVDRITEAIASD</sequence>
<gene>
    <name evidence="1" type="ORF">GCM10010387_02970</name>
</gene>